<proteinExistence type="predicted"/>
<keyword evidence="3" id="KW-0862">Zinc</keyword>
<dbReference type="SUPFAM" id="SSF57716">
    <property type="entry name" value="Glucocorticoid receptor-like (DNA-binding domain)"/>
    <property type="match status" value="1"/>
</dbReference>
<dbReference type="EMBL" id="CP120628">
    <property type="protein sequence ID" value="WEW59126.1"/>
    <property type="molecule type" value="Genomic_DNA"/>
</dbReference>
<dbReference type="CDD" id="cd00202">
    <property type="entry name" value="ZnF_GATA"/>
    <property type="match status" value="1"/>
</dbReference>
<dbReference type="PROSITE" id="PS50114">
    <property type="entry name" value="GATA_ZN_FINGER_2"/>
    <property type="match status" value="1"/>
</dbReference>
<accession>A0AAF0IJX2</accession>
<dbReference type="GO" id="GO:0043565">
    <property type="term" value="F:sequence-specific DNA binding"/>
    <property type="evidence" value="ECO:0007669"/>
    <property type="project" value="InterPro"/>
</dbReference>
<keyword evidence="1" id="KW-0479">Metal-binding</keyword>
<keyword evidence="2 4" id="KW-0863">Zinc-finger</keyword>
<dbReference type="PANTHER" id="PTHR45658:SF122">
    <property type="entry name" value="GATA ZINC FINGER DOMAIN-CONTAINING PROTEIN 6"/>
    <property type="match status" value="1"/>
</dbReference>
<dbReference type="GO" id="GO:0008270">
    <property type="term" value="F:zinc ion binding"/>
    <property type="evidence" value="ECO:0007669"/>
    <property type="project" value="UniProtKB-KW"/>
</dbReference>
<organism evidence="7 8">
    <name type="scientific">Emydomyces testavorans</name>
    <dbReference type="NCBI Taxonomy" id="2070801"/>
    <lineage>
        <taxon>Eukaryota</taxon>
        <taxon>Fungi</taxon>
        <taxon>Dikarya</taxon>
        <taxon>Ascomycota</taxon>
        <taxon>Pezizomycotina</taxon>
        <taxon>Eurotiomycetes</taxon>
        <taxon>Eurotiomycetidae</taxon>
        <taxon>Onygenales</taxon>
        <taxon>Nannizziopsiaceae</taxon>
        <taxon>Emydomyces</taxon>
    </lineage>
</organism>
<evidence type="ECO:0000313" key="7">
    <source>
        <dbReference type="EMBL" id="WEW59126.1"/>
    </source>
</evidence>
<protein>
    <recommendedName>
        <fullName evidence="6">GATA-type domain-containing protein</fullName>
    </recommendedName>
</protein>
<feature type="domain" description="GATA-type" evidence="6">
    <location>
        <begin position="455"/>
        <end position="490"/>
    </location>
</feature>
<gene>
    <name evidence="7" type="ORF">PRK78_004595</name>
</gene>
<feature type="compositionally biased region" description="Polar residues" evidence="5">
    <location>
        <begin position="49"/>
        <end position="84"/>
    </location>
</feature>
<dbReference type="Pfam" id="PF00320">
    <property type="entry name" value="GATA"/>
    <property type="match status" value="1"/>
</dbReference>
<evidence type="ECO:0000256" key="5">
    <source>
        <dbReference type="SAM" id="MobiDB-lite"/>
    </source>
</evidence>
<feature type="compositionally biased region" description="Polar residues" evidence="5">
    <location>
        <begin position="140"/>
        <end position="172"/>
    </location>
</feature>
<evidence type="ECO:0000259" key="6">
    <source>
        <dbReference type="PROSITE" id="PS50114"/>
    </source>
</evidence>
<feature type="compositionally biased region" description="Low complexity" evidence="5">
    <location>
        <begin position="85"/>
        <end position="103"/>
    </location>
</feature>
<feature type="compositionally biased region" description="Low complexity" evidence="5">
    <location>
        <begin position="257"/>
        <end position="268"/>
    </location>
</feature>
<dbReference type="InterPro" id="IPR013088">
    <property type="entry name" value="Znf_NHR/GATA"/>
</dbReference>
<evidence type="ECO:0000256" key="4">
    <source>
        <dbReference type="PROSITE-ProRule" id="PRU00094"/>
    </source>
</evidence>
<sequence>MPGHVAFPLSRREADGMGDPTKPSAGHTPRGSLPCIGFLDLGKSRKSSPHPQTHPSVVNGSHGSTTPPVSPMTGTYQTAPSQHIYSSSVPSSFPPGSGYVSSSAAHRPGESERDQYLPPQQTQAGHRQSLPSIHEALGNNPLSFQPGSSHTTAARHSLSQLSPSHNTPTSGANGAGGLSDPFSNTSSSTPLAQDHLANQHSAKPASIRSEGQRSSVASIHSQESRNPSIMSLSSGRSPTQSARTTHSQGSSYDIQGTAPTSSMSSPTAYGAYPPGHAYLPNGSQQNAAHALPSYDVKGNTPWNLNPTENVRIEPVKPGALTRGPSIPYSEPMKRQLDMFELQASWNEITEGSGRTLDFSRTHAARIYQSNRTDPTLPALSEIDDLLQIQRRNLDVLGRIRHAVLDQEHAIAQQRERMRMLQTEHPYGDDRATGYREEFKGGGFAGGDAKKRRGKPAPPGRCHSCSRSETPEWRRGPDGARTLCNACGLHYAKLTRKLGHKAAAHLRSRNGIDPRLPAHP</sequence>
<dbReference type="InterPro" id="IPR051140">
    <property type="entry name" value="GATA_TF"/>
</dbReference>
<dbReference type="PANTHER" id="PTHR45658">
    <property type="entry name" value="GATA TRANSCRIPTION FACTOR"/>
    <property type="match status" value="1"/>
</dbReference>
<dbReference type="Gene3D" id="3.30.50.10">
    <property type="entry name" value="Erythroid Transcription Factor GATA-1, subunit A"/>
    <property type="match status" value="1"/>
</dbReference>
<dbReference type="SMART" id="SM00401">
    <property type="entry name" value="ZnF_GATA"/>
    <property type="match status" value="1"/>
</dbReference>
<evidence type="ECO:0000313" key="8">
    <source>
        <dbReference type="Proteomes" id="UP001219355"/>
    </source>
</evidence>
<feature type="compositionally biased region" description="Polar residues" evidence="5">
    <location>
        <begin position="212"/>
        <end position="254"/>
    </location>
</feature>
<reference evidence="7" key="1">
    <citation type="submission" date="2023-03" db="EMBL/GenBank/DDBJ databases">
        <title>Emydomyces testavorans Genome Sequence.</title>
        <authorList>
            <person name="Hoyer L."/>
        </authorList>
    </citation>
    <scope>NUCLEOTIDE SEQUENCE</scope>
    <source>
        <strain evidence="7">16-2883</strain>
    </source>
</reference>
<dbReference type="InterPro" id="IPR000679">
    <property type="entry name" value="Znf_GATA"/>
</dbReference>
<feature type="region of interest" description="Disordered" evidence="5">
    <location>
        <begin position="1"/>
        <end position="268"/>
    </location>
</feature>
<feature type="compositionally biased region" description="Polar residues" evidence="5">
    <location>
        <begin position="118"/>
        <end position="131"/>
    </location>
</feature>
<dbReference type="GO" id="GO:0006355">
    <property type="term" value="P:regulation of DNA-templated transcription"/>
    <property type="evidence" value="ECO:0007669"/>
    <property type="project" value="InterPro"/>
</dbReference>
<dbReference type="Proteomes" id="UP001219355">
    <property type="component" value="Chromosome 2"/>
</dbReference>
<evidence type="ECO:0000256" key="2">
    <source>
        <dbReference type="ARBA" id="ARBA00022771"/>
    </source>
</evidence>
<keyword evidence="8" id="KW-1185">Reference proteome</keyword>
<feature type="compositionally biased region" description="Polar residues" evidence="5">
    <location>
        <begin position="181"/>
        <end position="201"/>
    </location>
</feature>
<name>A0AAF0IJX2_9EURO</name>
<evidence type="ECO:0000256" key="3">
    <source>
        <dbReference type="ARBA" id="ARBA00022833"/>
    </source>
</evidence>
<feature type="region of interest" description="Disordered" evidence="5">
    <location>
        <begin position="439"/>
        <end position="475"/>
    </location>
</feature>
<evidence type="ECO:0000256" key="1">
    <source>
        <dbReference type="ARBA" id="ARBA00022723"/>
    </source>
</evidence>
<dbReference type="PROSITE" id="PS00344">
    <property type="entry name" value="GATA_ZN_FINGER_1"/>
    <property type="match status" value="1"/>
</dbReference>
<dbReference type="AlphaFoldDB" id="A0AAF0IJX2"/>